<keyword evidence="1" id="KW-0812">Transmembrane</keyword>
<keyword evidence="1" id="KW-1133">Transmembrane helix</keyword>
<accession>A0A6B0UBV4</accession>
<sequence length="92" mass="11061">MQIFVFIQLKFICPRSLCFCFVTFRSSCSLRIFLCTLYHLVEVLAFYIFIYCLCLFSKQCLKWGTKARKHVLHEFPLNAYFFKSSPDSLTYW</sequence>
<reference evidence="2" key="1">
    <citation type="submission" date="2019-12" db="EMBL/GenBank/DDBJ databases">
        <title>An insight into the sialome of adult female Ixodes ricinus ticks feeding for 6 days.</title>
        <authorList>
            <person name="Perner J."/>
            <person name="Ribeiro J.M.C."/>
        </authorList>
    </citation>
    <scope>NUCLEOTIDE SEQUENCE</scope>
    <source>
        <strain evidence="2">Semi-engorged</strain>
        <tissue evidence="2">Salivary glands</tissue>
    </source>
</reference>
<proteinExistence type="predicted"/>
<dbReference type="AlphaFoldDB" id="A0A6B0UBV4"/>
<protein>
    <submittedName>
        <fullName evidence="2">Uncharacterized protein</fullName>
    </submittedName>
</protein>
<organism evidence="2">
    <name type="scientific">Ixodes ricinus</name>
    <name type="common">Common tick</name>
    <name type="synonym">Acarus ricinus</name>
    <dbReference type="NCBI Taxonomy" id="34613"/>
    <lineage>
        <taxon>Eukaryota</taxon>
        <taxon>Metazoa</taxon>
        <taxon>Ecdysozoa</taxon>
        <taxon>Arthropoda</taxon>
        <taxon>Chelicerata</taxon>
        <taxon>Arachnida</taxon>
        <taxon>Acari</taxon>
        <taxon>Parasitiformes</taxon>
        <taxon>Ixodida</taxon>
        <taxon>Ixodoidea</taxon>
        <taxon>Ixodidae</taxon>
        <taxon>Ixodinae</taxon>
        <taxon>Ixodes</taxon>
    </lineage>
</organism>
<feature type="transmembrane region" description="Helical" evidence="1">
    <location>
        <begin position="30"/>
        <end position="56"/>
    </location>
</feature>
<name>A0A6B0UBV4_IXORI</name>
<dbReference type="EMBL" id="GIFC01004574">
    <property type="protein sequence ID" value="MXU86657.1"/>
    <property type="molecule type" value="Transcribed_RNA"/>
</dbReference>
<keyword evidence="1" id="KW-0472">Membrane</keyword>
<evidence type="ECO:0000256" key="1">
    <source>
        <dbReference type="SAM" id="Phobius"/>
    </source>
</evidence>
<evidence type="ECO:0000313" key="2">
    <source>
        <dbReference type="EMBL" id="MXU86657.1"/>
    </source>
</evidence>